<keyword evidence="3" id="KW-0547">Nucleotide-binding</keyword>
<sequence>MQDVTLEKTLPHSDDAERAVLGAILLDNAALSLVSSTLKPGDFYAPYNRILFQQVLQLGRQHRAIDLVTLDAELSHGGWLEAAGGTAYIASLTEAVPRLSNVEHYARIVQAHSAQRAIIRFGHDLMQRAYEKESIESLLGYTTQTACELAQGAFAQENAITRFEAARRLLKGLDEIEAVRIYTGLQPLDRLTHGYLPGELVVYVAETGVGKSLFADQTARYACTQDHHSLFASGEMSAERVEARPLATQ</sequence>
<feature type="domain" description="SF4 helicase" evidence="11">
    <location>
        <begin position="174"/>
        <end position="249"/>
    </location>
</feature>
<dbReference type="GO" id="GO:0005829">
    <property type="term" value="C:cytosol"/>
    <property type="evidence" value="ECO:0007669"/>
    <property type="project" value="TreeGrafter"/>
</dbReference>
<dbReference type="Gene3D" id="1.10.860.10">
    <property type="entry name" value="DNAb Helicase, Chain A"/>
    <property type="match status" value="1"/>
</dbReference>
<dbReference type="InterPro" id="IPR016136">
    <property type="entry name" value="DNA_helicase_N/primase_C"/>
</dbReference>
<keyword evidence="6" id="KW-0067">ATP-binding</keyword>
<evidence type="ECO:0000256" key="5">
    <source>
        <dbReference type="ARBA" id="ARBA00022806"/>
    </source>
</evidence>
<name>A0A0F8XRM0_9ZZZZ</name>
<evidence type="ECO:0000256" key="8">
    <source>
        <dbReference type="ARBA" id="ARBA00023235"/>
    </source>
</evidence>
<dbReference type="PANTHER" id="PTHR30153:SF2">
    <property type="entry name" value="REPLICATIVE DNA HELICASE"/>
    <property type="match status" value="1"/>
</dbReference>
<dbReference type="PANTHER" id="PTHR30153">
    <property type="entry name" value="REPLICATIVE DNA HELICASE DNAB"/>
    <property type="match status" value="1"/>
</dbReference>
<evidence type="ECO:0000256" key="7">
    <source>
        <dbReference type="ARBA" id="ARBA00023125"/>
    </source>
</evidence>
<dbReference type="Gene3D" id="3.40.50.300">
    <property type="entry name" value="P-loop containing nucleotide triphosphate hydrolases"/>
    <property type="match status" value="1"/>
</dbReference>
<dbReference type="GO" id="GO:0003677">
    <property type="term" value="F:DNA binding"/>
    <property type="evidence" value="ECO:0007669"/>
    <property type="project" value="UniProtKB-KW"/>
</dbReference>
<organism evidence="12">
    <name type="scientific">marine sediment metagenome</name>
    <dbReference type="NCBI Taxonomy" id="412755"/>
    <lineage>
        <taxon>unclassified sequences</taxon>
        <taxon>metagenomes</taxon>
        <taxon>ecological metagenomes</taxon>
    </lineage>
</organism>
<evidence type="ECO:0000256" key="4">
    <source>
        <dbReference type="ARBA" id="ARBA00022801"/>
    </source>
</evidence>
<keyword evidence="5" id="KW-0347">Helicase</keyword>
<evidence type="ECO:0000313" key="12">
    <source>
        <dbReference type="EMBL" id="KKK71727.1"/>
    </source>
</evidence>
<reference evidence="12" key="1">
    <citation type="journal article" date="2015" name="Nature">
        <title>Complex archaea that bridge the gap between prokaryotes and eukaryotes.</title>
        <authorList>
            <person name="Spang A."/>
            <person name="Saw J.H."/>
            <person name="Jorgensen S.L."/>
            <person name="Zaremba-Niedzwiedzka K."/>
            <person name="Martijn J."/>
            <person name="Lind A.E."/>
            <person name="van Eijk R."/>
            <person name="Schleper C."/>
            <person name="Guy L."/>
            <person name="Ettema T.J."/>
        </authorList>
    </citation>
    <scope>NUCLEOTIDE SEQUENCE</scope>
</reference>
<proteinExistence type="inferred from homology"/>
<evidence type="ECO:0000256" key="1">
    <source>
        <dbReference type="ARBA" id="ARBA00008428"/>
    </source>
</evidence>
<keyword evidence="2" id="KW-0235">DNA replication</keyword>
<dbReference type="EMBL" id="LAZR01057600">
    <property type="protein sequence ID" value="KKK71727.1"/>
    <property type="molecule type" value="Genomic_DNA"/>
</dbReference>
<dbReference type="SUPFAM" id="SSF52540">
    <property type="entry name" value="P-loop containing nucleoside triphosphate hydrolases"/>
    <property type="match status" value="1"/>
</dbReference>
<evidence type="ECO:0000256" key="3">
    <source>
        <dbReference type="ARBA" id="ARBA00022741"/>
    </source>
</evidence>
<keyword evidence="8" id="KW-0413">Isomerase</keyword>
<dbReference type="SUPFAM" id="SSF48024">
    <property type="entry name" value="N-terminal domain of DnaB helicase"/>
    <property type="match status" value="1"/>
</dbReference>
<dbReference type="GO" id="GO:0005524">
    <property type="term" value="F:ATP binding"/>
    <property type="evidence" value="ECO:0007669"/>
    <property type="project" value="UniProtKB-KW"/>
</dbReference>
<accession>A0A0F8XRM0</accession>
<protein>
    <recommendedName>
        <fullName evidence="9">DNA 5'-3' helicase</fullName>
        <ecNumber evidence="9">5.6.2.3</ecNumber>
    </recommendedName>
</protein>
<evidence type="ECO:0000256" key="6">
    <source>
        <dbReference type="ARBA" id="ARBA00022840"/>
    </source>
</evidence>
<dbReference type="InterPro" id="IPR007693">
    <property type="entry name" value="DNA_helicase_DnaB-like_N"/>
</dbReference>
<keyword evidence="7" id="KW-0238">DNA-binding</keyword>
<dbReference type="Pfam" id="PF03796">
    <property type="entry name" value="DnaB_C"/>
    <property type="match status" value="1"/>
</dbReference>
<dbReference type="InterPro" id="IPR027417">
    <property type="entry name" value="P-loop_NTPase"/>
</dbReference>
<gene>
    <name evidence="12" type="ORF">LCGC14_2911030</name>
</gene>
<dbReference type="AlphaFoldDB" id="A0A0F8XRM0"/>
<evidence type="ECO:0000259" key="11">
    <source>
        <dbReference type="PROSITE" id="PS51199"/>
    </source>
</evidence>
<evidence type="ECO:0000256" key="2">
    <source>
        <dbReference type="ARBA" id="ARBA00022705"/>
    </source>
</evidence>
<dbReference type="InterPro" id="IPR007694">
    <property type="entry name" value="DNA_helicase_DnaB-like_C"/>
</dbReference>
<comment type="catalytic activity">
    <reaction evidence="10">
        <text>ATP + H2O = ADP + phosphate + H(+)</text>
        <dbReference type="Rhea" id="RHEA:13065"/>
        <dbReference type="ChEBI" id="CHEBI:15377"/>
        <dbReference type="ChEBI" id="CHEBI:15378"/>
        <dbReference type="ChEBI" id="CHEBI:30616"/>
        <dbReference type="ChEBI" id="CHEBI:43474"/>
        <dbReference type="ChEBI" id="CHEBI:456216"/>
        <dbReference type="EC" id="5.6.2.3"/>
    </reaction>
</comment>
<dbReference type="Pfam" id="PF00772">
    <property type="entry name" value="DnaB"/>
    <property type="match status" value="1"/>
</dbReference>
<keyword evidence="4" id="KW-0378">Hydrolase</keyword>
<dbReference type="InterPro" id="IPR036185">
    <property type="entry name" value="DNA_heli_DnaB-like_N_sf"/>
</dbReference>
<dbReference type="GO" id="GO:0016787">
    <property type="term" value="F:hydrolase activity"/>
    <property type="evidence" value="ECO:0007669"/>
    <property type="project" value="UniProtKB-KW"/>
</dbReference>
<dbReference type="EC" id="5.6.2.3" evidence="9"/>
<dbReference type="GO" id="GO:0043139">
    <property type="term" value="F:5'-3' DNA helicase activity"/>
    <property type="evidence" value="ECO:0007669"/>
    <property type="project" value="UniProtKB-EC"/>
</dbReference>
<comment type="similarity">
    <text evidence="1">Belongs to the helicase family. DnaB subfamily.</text>
</comment>
<evidence type="ECO:0000256" key="10">
    <source>
        <dbReference type="ARBA" id="ARBA00048954"/>
    </source>
</evidence>
<dbReference type="GO" id="GO:0006260">
    <property type="term" value="P:DNA replication"/>
    <property type="evidence" value="ECO:0007669"/>
    <property type="project" value="UniProtKB-KW"/>
</dbReference>
<dbReference type="PROSITE" id="PS51199">
    <property type="entry name" value="SF4_HELICASE"/>
    <property type="match status" value="1"/>
</dbReference>
<feature type="non-terminal residue" evidence="12">
    <location>
        <position position="249"/>
    </location>
</feature>
<comment type="caution">
    <text evidence="12">The sequence shown here is derived from an EMBL/GenBank/DDBJ whole genome shotgun (WGS) entry which is preliminary data.</text>
</comment>
<evidence type="ECO:0000256" key="9">
    <source>
        <dbReference type="ARBA" id="ARBA00044969"/>
    </source>
</evidence>